<reference evidence="1 2" key="1">
    <citation type="journal article" date="2018" name="Nat. Genet.">
        <title>Extensive intraspecific gene order and gene structural variations between Mo17 and other maize genomes.</title>
        <authorList>
            <person name="Sun S."/>
            <person name="Zhou Y."/>
            <person name="Chen J."/>
            <person name="Shi J."/>
            <person name="Zhao H."/>
            <person name="Zhao H."/>
            <person name="Song W."/>
            <person name="Zhang M."/>
            <person name="Cui Y."/>
            <person name="Dong X."/>
            <person name="Liu H."/>
            <person name="Ma X."/>
            <person name="Jiao Y."/>
            <person name="Wang B."/>
            <person name="Wei X."/>
            <person name="Stein J.C."/>
            <person name="Glaubitz J.C."/>
            <person name="Lu F."/>
            <person name="Yu G."/>
            <person name="Liang C."/>
            <person name="Fengler K."/>
            <person name="Li B."/>
            <person name="Rafalski A."/>
            <person name="Schnable P.S."/>
            <person name="Ware D.H."/>
            <person name="Buckler E.S."/>
            <person name="Lai J."/>
        </authorList>
    </citation>
    <scope>NUCLEOTIDE SEQUENCE [LARGE SCALE GENOMIC DNA]</scope>
    <source>
        <strain evidence="2">cv. Missouri 17</strain>
        <tissue evidence="1">Seedling</tissue>
    </source>
</reference>
<accession>A0A3L6DM79</accession>
<dbReference type="Proteomes" id="UP000251960">
    <property type="component" value="Chromosome 8"/>
</dbReference>
<evidence type="ECO:0000313" key="1">
    <source>
        <dbReference type="EMBL" id="PWZ09173.1"/>
    </source>
</evidence>
<comment type="caution">
    <text evidence="1">The sequence shown here is derived from an EMBL/GenBank/DDBJ whole genome shotgun (WGS) entry which is preliminary data.</text>
</comment>
<name>A0A3L6DM79_MAIZE</name>
<organism evidence="1 2">
    <name type="scientific">Zea mays</name>
    <name type="common">Maize</name>
    <dbReference type="NCBI Taxonomy" id="4577"/>
    <lineage>
        <taxon>Eukaryota</taxon>
        <taxon>Viridiplantae</taxon>
        <taxon>Streptophyta</taxon>
        <taxon>Embryophyta</taxon>
        <taxon>Tracheophyta</taxon>
        <taxon>Spermatophyta</taxon>
        <taxon>Magnoliopsida</taxon>
        <taxon>Liliopsida</taxon>
        <taxon>Poales</taxon>
        <taxon>Poaceae</taxon>
        <taxon>PACMAD clade</taxon>
        <taxon>Panicoideae</taxon>
        <taxon>Andropogonodae</taxon>
        <taxon>Andropogoneae</taxon>
        <taxon>Tripsacinae</taxon>
        <taxon>Zea</taxon>
    </lineage>
</organism>
<proteinExistence type="predicted"/>
<gene>
    <name evidence="1" type="ORF">Zm00014a_006940</name>
</gene>
<sequence>MTKVYCSI</sequence>
<evidence type="ECO:0000313" key="2">
    <source>
        <dbReference type="Proteomes" id="UP000251960"/>
    </source>
</evidence>
<dbReference type="EMBL" id="NCVQ01000009">
    <property type="protein sequence ID" value="PWZ09173.1"/>
    <property type="molecule type" value="Genomic_DNA"/>
</dbReference>
<protein>
    <submittedName>
        <fullName evidence="1">Uncharacterized protein</fullName>
    </submittedName>
</protein>